<evidence type="ECO:0000313" key="2">
    <source>
        <dbReference type="Proteomes" id="UP000254927"/>
    </source>
</evidence>
<protein>
    <submittedName>
        <fullName evidence="1">Uncharacterized protein</fullName>
    </submittedName>
</protein>
<gene>
    <name evidence="1" type="ORF">NCTC10660_00012</name>
</gene>
<dbReference type="EMBL" id="UGQW01000001">
    <property type="protein sequence ID" value="STZ66563.1"/>
    <property type="molecule type" value="Genomic_DNA"/>
</dbReference>
<sequence>MAFRWRASLALSGTAWQQEQFYLPSACTHQIPILRQTHLNQVSRRESKRPSEKLSDGLLISYEPLIAGLMTVTVIHIGVCTRAAGIGTNFNLYGLIRCTFEF</sequence>
<evidence type="ECO:0000313" key="1">
    <source>
        <dbReference type="EMBL" id="STZ66563.1"/>
    </source>
</evidence>
<proteinExistence type="predicted"/>
<reference evidence="1 2" key="1">
    <citation type="submission" date="2018-06" db="EMBL/GenBank/DDBJ databases">
        <authorList>
            <consortium name="Pathogen Informatics"/>
            <person name="Doyle S."/>
        </authorList>
    </citation>
    <scope>NUCLEOTIDE SEQUENCE [LARGE SCALE GENOMIC DNA]</scope>
    <source>
        <strain evidence="1 2">NCTC10660</strain>
    </source>
</reference>
<accession>A0A378TXA2</accession>
<dbReference type="Proteomes" id="UP000254927">
    <property type="component" value="Unassembled WGS sequence"/>
</dbReference>
<organism evidence="1 2">
    <name type="scientific">Neisseria elongata</name>
    <dbReference type="NCBI Taxonomy" id="495"/>
    <lineage>
        <taxon>Bacteria</taxon>
        <taxon>Pseudomonadati</taxon>
        <taxon>Pseudomonadota</taxon>
        <taxon>Betaproteobacteria</taxon>
        <taxon>Neisseriales</taxon>
        <taxon>Neisseriaceae</taxon>
        <taxon>Neisseria</taxon>
    </lineage>
</organism>
<name>A0A378TXA2_NEIEL</name>
<dbReference type="AlphaFoldDB" id="A0A378TXA2"/>